<name>A0A836H3P0_9TRYP</name>
<proteinExistence type="predicted"/>
<dbReference type="RefSeq" id="XP_067175581.1">
    <property type="nucleotide sequence ID" value="XM_067320206.1"/>
</dbReference>
<keyword evidence="2" id="KW-1185">Reference proteome</keyword>
<evidence type="ECO:0000313" key="2">
    <source>
        <dbReference type="Proteomes" id="UP000673552"/>
    </source>
</evidence>
<reference evidence="2" key="1">
    <citation type="journal article" date="2021" name="Microbiol. Resour. Announc.">
        <title>LGAAP: Leishmaniinae Genome Assembly and Annotation Pipeline.</title>
        <authorList>
            <person name="Almutairi H."/>
            <person name="Urbaniak M.D."/>
            <person name="Bates M.D."/>
            <person name="Jariyapan N."/>
            <person name="Kwakye-Nuako G."/>
            <person name="Thomaz-Soccol V."/>
            <person name="Al-Salem W.S."/>
            <person name="Dillon R.J."/>
            <person name="Bates P.A."/>
            <person name="Gatherer D."/>
        </authorList>
    </citation>
    <scope>NUCLEOTIDE SEQUENCE [LARGE SCALE GENOMIC DNA]</scope>
</reference>
<comment type="caution">
    <text evidence="1">The sequence shown here is derived from an EMBL/GenBank/DDBJ whole genome shotgun (WGS) entry which is preliminary data.</text>
</comment>
<reference evidence="2" key="2">
    <citation type="journal article" date="2021" name="Sci. Data">
        <title>Chromosome-scale genome sequencing, assembly and annotation of six genomes from subfamily Leishmaniinae.</title>
        <authorList>
            <person name="Almutairi H."/>
            <person name="Urbaniak M.D."/>
            <person name="Bates M.D."/>
            <person name="Jariyapan N."/>
            <person name="Kwakye-Nuako G."/>
            <person name="Thomaz Soccol V."/>
            <person name="Al-Salem W.S."/>
            <person name="Dillon R.J."/>
            <person name="Bates P.A."/>
            <person name="Gatherer D."/>
        </authorList>
    </citation>
    <scope>NUCLEOTIDE SEQUENCE [LARGE SCALE GENOMIC DNA]</scope>
</reference>
<dbReference type="EMBL" id="JAFEUZ010000033">
    <property type="protein sequence ID" value="KAG5469408.1"/>
    <property type="molecule type" value="Genomic_DNA"/>
</dbReference>
<gene>
    <name evidence="1" type="ORF">LSCM1_02625</name>
</gene>
<dbReference type="KEGG" id="lmat:92512718"/>
<dbReference type="PANTHER" id="PTHR36587">
    <property type="entry name" value="EXPRESSION SITE-ASSOCIATED GENE 3 (ESAG3)-LIKE PROTEIN"/>
    <property type="match status" value="1"/>
</dbReference>
<protein>
    <submittedName>
        <fullName evidence="1">Uncharacterized protein</fullName>
    </submittedName>
</protein>
<sequence length="642" mass="72426">MSVCAAVLSGAKRRRLLRRRLSRRGAKRCIITFALLLLVVGAVWIRPRRYARVGDGSSLAIPYRSKAAAYRENAVFVGPLPHGSEVVVAGAAGKTVPDAAHSRSRRQEAVEAEIEAYLASHGIRRERRTRVRFLTLSTAVDWKLCTALGAAALAGISIPVTGFNGTYSHVERFKTYIDFVEQEGLRDDDIVVILDSDVFWTGADFIPFLGKFARFSPAKESDLDVAAVRAWEDYGEKKAPLYMARLQAEMHSGAADVQRPLLQMPPVVYSSEHLCSWGQHSKGFLRCPVAFATLDHMIEVARNHISSFDVRKVVSYARQCGSKVREQLEESFRGKPRWMLNDLLGKRDATSPYMTRPQRSRDDPLFYSTTIVKRANPTVLLNGGMHVSRVWALRRLAKAMATFAGAETPVAELLSFRTSQWLCDQSILGPIYIRTRLYEIEHDLLAGPPLSMRTPPVAYDDRFGPPGLVGLDRRSELAVLALTLESHPAPFHHGKYLEQQFPSSRSWWIWKKTEHLLGENEPQGRSLSNLRLTRGGALVTPPLLWRSATLEDRSRGFNNDAEEDPDVVHVPFLHYAGPPKESLFGRQHDYYAWMVAARHDSRARESVTNILGRELVELWLHEERVFVNFTRMCEDPTRLFSP</sequence>
<accession>A0A836H3P0</accession>
<dbReference type="PANTHER" id="PTHR36587:SF2">
    <property type="entry name" value="EXPRESSION SITE-ASSOCIATED GENE 3 (ESAG3)-LIKE PROTEIN"/>
    <property type="match status" value="1"/>
</dbReference>
<dbReference type="AlphaFoldDB" id="A0A836H3P0"/>
<dbReference type="Proteomes" id="UP000673552">
    <property type="component" value="Unassembled WGS sequence"/>
</dbReference>
<dbReference type="GeneID" id="92512718"/>
<evidence type="ECO:0000313" key="1">
    <source>
        <dbReference type="EMBL" id="KAG5469408.1"/>
    </source>
</evidence>
<organism evidence="1 2">
    <name type="scientific">Leishmania martiniquensis</name>
    <dbReference type="NCBI Taxonomy" id="1580590"/>
    <lineage>
        <taxon>Eukaryota</taxon>
        <taxon>Discoba</taxon>
        <taxon>Euglenozoa</taxon>
        <taxon>Kinetoplastea</taxon>
        <taxon>Metakinetoplastina</taxon>
        <taxon>Trypanosomatida</taxon>
        <taxon>Trypanosomatidae</taxon>
        <taxon>Leishmaniinae</taxon>
        <taxon>Leishmania</taxon>
    </lineage>
</organism>
<dbReference type="OrthoDB" id="271034at2759"/>